<dbReference type="EMBL" id="BARV01002787">
    <property type="protein sequence ID" value="GAH96118.1"/>
    <property type="molecule type" value="Genomic_DNA"/>
</dbReference>
<reference evidence="1" key="1">
    <citation type="journal article" date="2014" name="Front. Microbiol.">
        <title>High frequency of phylogenetically diverse reductive dehalogenase-homologous genes in deep subseafloor sedimentary metagenomes.</title>
        <authorList>
            <person name="Kawai M."/>
            <person name="Futagami T."/>
            <person name="Toyoda A."/>
            <person name="Takaki Y."/>
            <person name="Nishi S."/>
            <person name="Hori S."/>
            <person name="Arai W."/>
            <person name="Tsubouchi T."/>
            <person name="Morono Y."/>
            <person name="Uchiyama I."/>
            <person name="Ito T."/>
            <person name="Fujiyama A."/>
            <person name="Inagaki F."/>
            <person name="Takami H."/>
        </authorList>
    </citation>
    <scope>NUCLEOTIDE SEQUENCE</scope>
    <source>
        <strain evidence="1">Expedition CK06-06</strain>
    </source>
</reference>
<gene>
    <name evidence="1" type="ORF">S06H3_06998</name>
</gene>
<accession>X1LPR5</accession>
<evidence type="ECO:0000313" key="1">
    <source>
        <dbReference type="EMBL" id="GAH96118.1"/>
    </source>
</evidence>
<organism evidence="1">
    <name type="scientific">marine sediment metagenome</name>
    <dbReference type="NCBI Taxonomy" id="412755"/>
    <lineage>
        <taxon>unclassified sequences</taxon>
        <taxon>metagenomes</taxon>
        <taxon>ecological metagenomes</taxon>
    </lineage>
</organism>
<sequence>MGSANYERNLKKWQSLRRYGSRSLKTFMHRNGNLTIAELLSAVKTQFKGRR</sequence>
<proteinExistence type="predicted"/>
<name>X1LPR5_9ZZZZ</name>
<comment type="caution">
    <text evidence="1">The sequence shown here is derived from an EMBL/GenBank/DDBJ whole genome shotgun (WGS) entry which is preliminary data.</text>
</comment>
<protein>
    <submittedName>
        <fullName evidence="1">Uncharacterized protein</fullName>
    </submittedName>
</protein>
<dbReference type="AlphaFoldDB" id="X1LPR5"/>